<feature type="binding site" evidence="12">
    <location>
        <position position="113"/>
    </location>
    <ligand>
        <name>UDP-alpha-D-glucose</name>
        <dbReference type="ChEBI" id="CHEBI:58885"/>
    </ligand>
</feature>
<comment type="similarity">
    <text evidence="10">Belongs to the glycosyltransferase 2 family. Plant cellulose synthase-like E subfamily.</text>
</comment>
<dbReference type="Proteomes" id="UP000288805">
    <property type="component" value="Unassembled WGS sequence"/>
</dbReference>
<dbReference type="InterPro" id="IPR029044">
    <property type="entry name" value="Nucleotide-diphossugar_trans"/>
</dbReference>
<comment type="subcellular location">
    <subcellularLocation>
        <location evidence="1">Golgi apparatus membrane</location>
        <topology evidence="1">Multi-pass membrane protein</topology>
    </subcellularLocation>
</comment>
<reference evidence="15 16" key="1">
    <citation type="journal article" date="2018" name="PLoS Genet.">
        <title>Population sequencing reveals clonal diversity and ancestral inbreeding in the grapevine cultivar Chardonnay.</title>
        <authorList>
            <person name="Roach M.J."/>
            <person name="Johnson D.L."/>
            <person name="Bohlmann J."/>
            <person name="van Vuuren H.J."/>
            <person name="Jones S.J."/>
            <person name="Pretorius I.S."/>
            <person name="Schmidt S.A."/>
            <person name="Borneman A.R."/>
        </authorList>
    </citation>
    <scope>NUCLEOTIDE SEQUENCE [LARGE SCALE GENOMIC DNA]</scope>
    <source>
        <strain evidence="16">cv. Chardonnay</strain>
        <tissue evidence="15">Leaf</tissue>
    </source>
</reference>
<evidence type="ECO:0000313" key="15">
    <source>
        <dbReference type="EMBL" id="RVW33653.1"/>
    </source>
</evidence>
<dbReference type="GO" id="GO:0030244">
    <property type="term" value="P:cellulose biosynthetic process"/>
    <property type="evidence" value="ECO:0007669"/>
    <property type="project" value="InterPro"/>
</dbReference>
<evidence type="ECO:0000256" key="12">
    <source>
        <dbReference type="PIRSR" id="PIRSR605150-2"/>
    </source>
</evidence>
<evidence type="ECO:0000313" key="16">
    <source>
        <dbReference type="Proteomes" id="UP000288805"/>
    </source>
</evidence>
<dbReference type="InterPro" id="IPR005150">
    <property type="entry name" value="Cellulose_synth"/>
</dbReference>
<evidence type="ECO:0000256" key="13">
    <source>
        <dbReference type="PIRSR" id="PIRSR605150-3"/>
    </source>
</evidence>
<evidence type="ECO:0000256" key="14">
    <source>
        <dbReference type="SAM" id="Phobius"/>
    </source>
</evidence>
<dbReference type="AlphaFoldDB" id="A0A438DDU9"/>
<evidence type="ECO:0000256" key="7">
    <source>
        <dbReference type="ARBA" id="ARBA00023136"/>
    </source>
</evidence>
<proteinExistence type="inferred from homology"/>
<feature type="transmembrane region" description="Helical" evidence="14">
    <location>
        <begin position="499"/>
        <end position="522"/>
    </location>
</feature>
<feature type="active site" evidence="11">
    <location>
        <position position="142"/>
    </location>
</feature>
<organism evidence="15 16">
    <name type="scientific">Vitis vinifera</name>
    <name type="common">Grape</name>
    <dbReference type="NCBI Taxonomy" id="29760"/>
    <lineage>
        <taxon>Eukaryota</taxon>
        <taxon>Viridiplantae</taxon>
        <taxon>Streptophyta</taxon>
        <taxon>Embryophyta</taxon>
        <taxon>Tracheophyta</taxon>
        <taxon>Spermatophyta</taxon>
        <taxon>Magnoliopsida</taxon>
        <taxon>eudicotyledons</taxon>
        <taxon>Gunneridae</taxon>
        <taxon>Pentapetalae</taxon>
        <taxon>rosids</taxon>
        <taxon>Vitales</taxon>
        <taxon>Vitaceae</taxon>
        <taxon>Viteae</taxon>
        <taxon>Vitis</taxon>
    </lineage>
</organism>
<evidence type="ECO:0000256" key="6">
    <source>
        <dbReference type="ARBA" id="ARBA00023034"/>
    </source>
</evidence>
<keyword evidence="5 14" id="KW-1133">Transmembrane helix</keyword>
<evidence type="ECO:0000256" key="2">
    <source>
        <dbReference type="ARBA" id="ARBA00022676"/>
    </source>
</evidence>
<feature type="transmembrane region" description="Helical" evidence="14">
    <location>
        <begin position="715"/>
        <end position="733"/>
    </location>
</feature>
<dbReference type="SUPFAM" id="SSF53448">
    <property type="entry name" value="Nucleotide-diphospho-sugar transferases"/>
    <property type="match status" value="1"/>
</dbReference>
<keyword evidence="3" id="KW-0808">Transferase</keyword>
<keyword evidence="8" id="KW-0961">Cell wall biogenesis/degradation</keyword>
<gene>
    <name evidence="15" type="primary">CSLE6_21</name>
    <name evidence="15" type="ORF">CK203_092963</name>
</gene>
<feature type="transmembrane region" description="Helical" evidence="14">
    <location>
        <begin position="528"/>
        <end position="546"/>
    </location>
</feature>
<feature type="binding site" evidence="13">
    <location>
        <position position="285"/>
    </location>
    <ligand>
        <name>Mn(2+)</name>
        <dbReference type="ChEBI" id="CHEBI:29035"/>
    </ligand>
</feature>
<name>A0A438DDU9_VITVI</name>
<protein>
    <submittedName>
        <fullName evidence="15">Cellulose synthase-like protein E6</fullName>
    </submittedName>
</protein>
<dbReference type="Gene3D" id="3.90.550.10">
    <property type="entry name" value="Spore Coat Polysaccharide Biosynthesis Protein SpsA, Chain A"/>
    <property type="match status" value="2"/>
</dbReference>
<evidence type="ECO:0000256" key="11">
    <source>
        <dbReference type="PIRSR" id="PIRSR605150-1"/>
    </source>
</evidence>
<sequence>MGRDGYLPLFETKVAKGRILFRCYAASMFVGIIFIWVYRVVHFPPAGAQVLRRWAWMGLFLSELLFSFYWFLTQLVRWSPIYRYTFKDRLSQRYEEVLPGIDIFVCTADPRIEPPIMVINTVLSVMAYNYPSQNLSVYLSDDGGSDLTFYALLEASRFSKHWLPFCRKFSIEPRSPAAYFSTTSEPPDSNPLMAQEWLSIKELYEEMKNRIETTTRLGRISEEIRKEDKGFLEWNSASTRHDHQSIVQIVIDGRDPKAVDSEGQPLPTLVYLSREKRPQYHHNFKAGAMNALIRVSSKISNGSIILNVDCDMYSNNSESVRDAVCFFMDEEKGHEIAYVQFPQCYDNLTRNDLYGNCFRVIIEVEFPGLDSNGGPFYIGTGCFHRRVALCGMKYDKECEREWKKENGRRGRESASVLEESCKVLASCTYEENSQWGKEMGVKYDCAVEDIITGFSIQCRGWRSVYVNPERKGFLGVAPTTLLQSLVPLKLQLAYSIYNLWAAYSLAMLCYVAVPSLCLLGGISLFPEIWSLWVLPFAYVIIAKHAYSLGEFHWYGGTIQGWWNDQRIWMFRRTTSYFFGFLDTILRILGFAETTFAVTAKVCDEDVSQRYEQEIMEFGSPSPMFTISATLALLNLFSFVCGVKRVVVDIQIKPLESLALQIILCGVLVLINLPVYQGLFFRKDKGTMPTSVTYKSVSLALVVHFPAADGQLLRRWAWMGLSLAELWFSLYWFITQFVRWNPSYRYTFKDRLSQRYENAFPGIDIFVCTAVPIIEPPIMVINTVLSFVAYVASCFSKHWLPFCRKFSIEPRSPAAYFSTNPKPHDSNPLMAQEWFSIKKSYEDMKNRIETTTRLGRVSEEIRKEHKGFQEWNHVSTQYNHQSIVQILIDGREDKAVDVEGQSLPTLVYLSREKRPQYHHNFKAGAMNSLIRVSSKISNGSIILNVDCDMYSNNSESVRDALCFFMDEEKGHEIAYVQFPPSYNNLTTNDLYGTCFRVLNEVDLPGLDANGGPCYIGSGCFHRRKALCGMKYSEECTLKVSRLTQLTGPSR</sequence>
<dbReference type="GO" id="GO:0016760">
    <property type="term" value="F:cellulose synthase (UDP-forming) activity"/>
    <property type="evidence" value="ECO:0007669"/>
    <property type="project" value="InterPro"/>
</dbReference>
<feature type="binding site" evidence="13">
    <location>
        <position position="309"/>
    </location>
    <ligand>
        <name>Mn(2+)</name>
        <dbReference type="ChEBI" id="CHEBI:29035"/>
    </ligand>
</feature>
<keyword evidence="4 14" id="KW-0812">Transmembrane</keyword>
<feature type="transmembrane region" description="Helical" evidence="14">
    <location>
        <begin position="576"/>
        <end position="601"/>
    </location>
</feature>
<feature type="transmembrane region" description="Helical" evidence="14">
    <location>
        <begin position="621"/>
        <end position="642"/>
    </location>
</feature>
<keyword evidence="2" id="KW-0328">Glycosyltransferase</keyword>
<dbReference type="Pfam" id="PF03552">
    <property type="entry name" value="Cellulose_synt"/>
    <property type="match status" value="4"/>
</dbReference>
<keyword evidence="6" id="KW-0333">Golgi apparatus</keyword>
<feature type="transmembrane region" description="Helical" evidence="14">
    <location>
        <begin position="654"/>
        <end position="675"/>
    </location>
</feature>
<dbReference type="EMBL" id="QGNW01001670">
    <property type="protein sequence ID" value="RVW33653.1"/>
    <property type="molecule type" value="Genomic_DNA"/>
</dbReference>
<dbReference type="FunFam" id="3.90.550.10:FF:000138">
    <property type="entry name" value="Cellulose synthase isolog"/>
    <property type="match status" value="1"/>
</dbReference>
<evidence type="ECO:0000256" key="3">
    <source>
        <dbReference type="ARBA" id="ARBA00022679"/>
    </source>
</evidence>
<comment type="caution">
    <text evidence="15">The sequence shown here is derived from an EMBL/GenBank/DDBJ whole genome shotgun (WGS) entry which is preliminary data.</text>
</comment>
<evidence type="ECO:0000256" key="1">
    <source>
        <dbReference type="ARBA" id="ARBA00004653"/>
    </source>
</evidence>
<dbReference type="GO" id="GO:0000139">
    <property type="term" value="C:Golgi membrane"/>
    <property type="evidence" value="ECO:0007669"/>
    <property type="project" value="UniProtKB-SubCell"/>
</dbReference>
<evidence type="ECO:0000256" key="5">
    <source>
        <dbReference type="ARBA" id="ARBA00022989"/>
    </source>
</evidence>
<evidence type="ECO:0000256" key="9">
    <source>
        <dbReference type="ARBA" id="ARBA00037405"/>
    </source>
</evidence>
<comment type="function">
    <text evidence="9">Thought to be a Golgi-localized beta-glycan synthase that polymerize the backbones of noncellulosic polysaccharides (hemicelluloses) of plant cell wall.</text>
</comment>
<feature type="active site" evidence="11">
    <location>
        <position position="449"/>
    </location>
</feature>
<dbReference type="GO" id="GO:0071555">
    <property type="term" value="P:cell wall organization"/>
    <property type="evidence" value="ECO:0007669"/>
    <property type="project" value="UniProtKB-KW"/>
</dbReference>
<evidence type="ECO:0000256" key="8">
    <source>
        <dbReference type="ARBA" id="ARBA00023316"/>
    </source>
</evidence>
<evidence type="ECO:0000256" key="4">
    <source>
        <dbReference type="ARBA" id="ARBA00022692"/>
    </source>
</evidence>
<dbReference type="FunFam" id="3.90.550.10:FF:000112">
    <property type="entry name" value="Cellulose synthase-like protein E1"/>
    <property type="match status" value="2"/>
</dbReference>
<dbReference type="PANTHER" id="PTHR13301">
    <property type="entry name" value="X-BOX TRANSCRIPTION FACTOR-RELATED"/>
    <property type="match status" value="1"/>
</dbReference>
<evidence type="ECO:0000256" key="10">
    <source>
        <dbReference type="ARBA" id="ARBA00060766"/>
    </source>
</evidence>
<feature type="transmembrane region" description="Helical" evidence="14">
    <location>
        <begin position="53"/>
        <end position="72"/>
    </location>
</feature>
<accession>A0A438DDU9</accession>
<feature type="transmembrane region" description="Helical" evidence="14">
    <location>
        <begin position="21"/>
        <end position="41"/>
    </location>
</feature>
<feature type="transmembrane region" description="Helical" evidence="14">
    <location>
        <begin position="754"/>
        <end position="773"/>
    </location>
</feature>
<feature type="binding site" evidence="12">
    <location>
        <position position="142"/>
    </location>
    <ligand>
        <name>UDP-alpha-D-glucose</name>
        <dbReference type="ChEBI" id="CHEBI:58885"/>
    </ligand>
</feature>
<keyword evidence="7 14" id="KW-0472">Membrane</keyword>